<keyword evidence="3" id="KW-1185">Reference proteome</keyword>
<dbReference type="GO" id="GO:0016020">
    <property type="term" value="C:membrane"/>
    <property type="evidence" value="ECO:0007669"/>
    <property type="project" value="InterPro"/>
</dbReference>
<evidence type="ECO:0000313" key="2">
    <source>
        <dbReference type="EMBL" id="MBG6141200.1"/>
    </source>
</evidence>
<dbReference type="RefSeq" id="WP_197007655.1">
    <property type="nucleotide sequence ID" value="NZ_BONS01000030.1"/>
</dbReference>
<dbReference type="EMBL" id="JADOUF010000001">
    <property type="protein sequence ID" value="MBG6141200.1"/>
    <property type="molecule type" value="Genomic_DNA"/>
</dbReference>
<feature type="transmembrane region" description="Helical" evidence="1">
    <location>
        <begin position="67"/>
        <end position="93"/>
    </location>
</feature>
<evidence type="ECO:0000313" key="3">
    <source>
        <dbReference type="Proteomes" id="UP000622552"/>
    </source>
</evidence>
<feature type="transmembrane region" description="Helical" evidence="1">
    <location>
        <begin position="6"/>
        <end position="26"/>
    </location>
</feature>
<dbReference type="InterPro" id="IPR003425">
    <property type="entry name" value="CCB3/YggT"/>
</dbReference>
<dbReference type="Proteomes" id="UP000622552">
    <property type="component" value="Unassembled WGS sequence"/>
</dbReference>
<sequence>MLSNVVQVVYLLLYVFFLFLLARIVLDWVRSLSRRWRPGRGAAAAMECVWSVTEPPLRALRRVIPSLRIGTVSVDLAFLALLAIVLVLMYFVVGPLVRAA</sequence>
<keyword evidence="1" id="KW-0472">Membrane</keyword>
<protein>
    <submittedName>
        <fullName evidence="2">YggT family protein</fullName>
    </submittedName>
</protein>
<organism evidence="2 3">
    <name type="scientific">Longispora fulva</name>
    <dbReference type="NCBI Taxonomy" id="619741"/>
    <lineage>
        <taxon>Bacteria</taxon>
        <taxon>Bacillati</taxon>
        <taxon>Actinomycetota</taxon>
        <taxon>Actinomycetes</taxon>
        <taxon>Micromonosporales</taxon>
        <taxon>Micromonosporaceae</taxon>
        <taxon>Longispora</taxon>
    </lineage>
</organism>
<name>A0A8J7GXN6_9ACTN</name>
<evidence type="ECO:0000256" key="1">
    <source>
        <dbReference type="SAM" id="Phobius"/>
    </source>
</evidence>
<keyword evidence="1" id="KW-0812">Transmembrane</keyword>
<reference evidence="2" key="1">
    <citation type="submission" date="2020-11" db="EMBL/GenBank/DDBJ databases">
        <title>Sequencing the genomes of 1000 actinobacteria strains.</title>
        <authorList>
            <person name="Klenk H.-P."/>
        </authorList>
    </citation>
    <scope>NUCLEOTIDE SEQUENCE</scope>
    <source>
        <strain evidence="2">DSM 45356</strain>
    </source>
</reference>
<comment type="caution">
    <text evidence="2">The sequence shown here is derived from an EMBL/GenBank/DDBJ whole genome shotgun (WGS) entry which is preliminary data.</text>
</comment>
<gene>
    <name evidence="2" type="ORF">IW245_007394</name>
</gene>
<keyword evidence="1" id="KW-1133">Transmembrane helix</keyword>
<dbReference type="AlphaFoldDB" id="A0A8J7GXN6"/>
<dbReference type="Pfam" id="PF02325">
    <property type="entry name" value="CCB3_YggT"/>
    <property type="match status" value="1"/>
</dbReference>
<proteinExistence type="predicted"/>
<accession>A0A8J7GXN6</accession>